<dbReference type="STRING" id="56110.Oscil6304_0378"/>
<dbReference type="GO" id="GO:0019867">
    <property type="term" value="C:outer membrane"/>
    <property type="evidence" value="ECO:0007669"/>
    <property type="project" value="InterPro"/>
</dbReference>
<dbReference type="PANTHER" id="PTHR12815:SF47">
    <property type="entry name" value="TRANSLOCATION AND ASSEMBLY MODULE SUBUNIT TAMA"/>
    <property type="match status" value="1"/>
</dbReference>
<dbReference type="AlphaFoldDB" id="K9TCH2"/>
<keyword evidence="4" id="KW-0472">Membrane</keyword>
<evidence type="ECO:0000313" key="8">
    <source>
        <dbReference type="EMBL" id="AFY80128.1"/>
    </source>
</evidence>
<dbReference type="InParanoid" id="K9TCH2"/>
<reference evidence="8 9" key="1">
    <citation type="submission" date="2012-06" db="EMBL/GenBank/DDBJ databases">
        <title>Finished chromosome of genome of Oscillatoria acuminata PCC 6304.</title>
        <authorList>
            <consortium name="US DOE Joint Genome Institute"/>
            <person name="Gugger M."/>
            <person name="Coursin T."/>
            <person name="Rippka R."/>
            <person name="Tandeau De Marsac N."/>
            <person name="Huntemann M."/>
            <person name="Wei C.-L."/>
            <person name="Han J."/>
            <person name="Detter J.C."/>
            <person name="Han C."/>
            <person name="Tapia R."/>
            <person name="Davenport K."/>
            <person name="Daligault H."/>
            <person name="Erkkila T."/>
            <person name="Gu W."/>
            <person name="Munk A.C.C."/>
            <person name="Teshima H."/>
            <person name="Xu Y."/>
            <person name="Chain P."/>
            <person name="Chen A."/>
            <person name="Krypides N."/>
            <person name="Mavromatis K."/>
            <person name="Markowitz V."/>
            <person name="Szeto E."/>
            <person name="Ivanova N."/>
            <person name="Mikhailova N."/>
            <person name="Ovchinnikova G."/>
            <person name="Pagani I."/>
            <person name="Pati A."/>
            <person name="Goodwin L."/>
            <person name="Peters L."/>
            <person name="Pitluck S."/>
            <person name="Woyke T."/>
            <person name="Kerfeld C."/>
        </authorList>
    </citation>
    <scope>NUCLEOTIDE SEQUENCE [LARGE SCALE GENOMIC DNA]</scope>
    <source>
        <strain evidence="8 9">PCC 6304</strain>
    </source>
</reference>
<dbReference type="eggNOG" id="COG4775">
    <property type="taxonomic scope" value="Bacteria"/>
</dbReference>
<comment type="subcellular location">
    <subcellularLocation>
        <location evidence="1">Membrane</location>
    </subcellularLocation>
</comment>
<evidence type="ECO:0000256" key="4">
    <source>
        <dbReference type="ARBA" id="ARBA00023136"/>
    </source>
</evidence>
<dbReference type="InterPro" id="IPR039910">
    <property type="entry name" value="D15-like"/>
</dbReference>
<organism evidence="8 9">
    <name type="scientific">Oscillatoria acuminata PCC 6304</name>
    <dbReference type="NCBI Taxonomy" id="56110"/>
    <lineage>
        <taxon>Bacteria</taxon>
        <taxon>Bacillati</taxon>
        <taxon>Cyanobacteriota</taxon>
        <taxon>Cyanophyceae</taxon>
        <taxon>Oscillatoriophycideae</taxon>
        <taxon>Oscillatoriales</taxon>
        <taxon>Oscillatoriaceae</taxon>
        <taxon>Oscillatoria</taxon>
    </lineage>
</organism>
<feature type="compositionally biased region" description="Polar residues" evidence="6">
    <location>
        <begin position="145"/>
        <end position="160"/>
    </location>
</feature>
<dbReference type="InterPro" id="IPR000184">
    <property type="entry name" value="Bac_surfAg_D15"/>
</dbReference>
<keyword evidence="9" id="KW-1185">Reference proteome</keyword>
<name>K9TCH2_9CYAN</name>
<dbReference type="HOGENOM" id="CLU_498594_0_0_3"/>
<evidence type="ECO:0000256" key="2">
    <source>
        <dbReference type="ARBA" id="ARBA00022692"/>
    </source>
</evidence>
<dbReference type="KEGG" id="oac:Oscil6304_0378"/>
<feature type="region of interest" description="Disordered" evidence="6">
    <location>
        <begin position="111"/>
        <end position="160"/>
    </location>
</feature>
<evidence type="ECO:0000259" key="7">
    <source>
        <dbReference type="Pfam" id="PF01103"/>
    </source>
</evidence>
<keyword evidence="3" id="KW-0732">Signal</keyword>
<gene>
    <name evidence="8" type="ORF">Oscil6304_0378</name>
</gene>
<evidence type="ECO:0000256" key="1">
    <source>
        <dbReference type="ARBA" id="ARBA00004370"/>
    </source>
</evidence>
<dbReference type="PATRIC" id="fig|56110.3.peg.464"/>
<proteinExistence type="predicted"/>
<accession>K9TCH2</accession>
<sequence>MRSPVPQMPKIEKIWGAIEVQNREVFLPPTPIIALSSSVARSPERATDTITESVGVNGMTANIILYKSLEALALLLGATSALFITRLPAWGQRAETTPFNLQSLYPPAADGLLPATPSLDTPPPPPLLGDHQSPSPLRGGVWGEVSSTDAPPQSSYSAENLQGEGLERGISQQRQNPPTQPQRPELETIQEELDEDPDFAIVPLPRYSAIKGIHGTVDFILTNLGENNQTLDLRLEGGERTIGAIFRYTDPWLESGPFDSGYQLRLFNTRSPESQFLEGDREVNLIHDHEAWVDRLGGSLSFYQPVTATGVVLSAGASYQRVAIRNSAFTDRLYASDRLGNPLTFSEQGLDTLITVNLGVLQDRRNSTEWPTQGYRFQLATEQSIPVGSADILFNRLSASFTQFVPVQNQTFVFNLQGGTILGDVPPYQAFNLGGSDSVRGYQDGEIGTGQSYIQGTVEYRFPLIEDLDIPYSSALSGTVFADFASDLGSADSVYGEPGEVRNKPGNGFGVGLGVRLLTDFGPVRLEFAVSDQRDLSAIFKIGERF</sequence>
<dbReference type="Proteomes" id="UP000010367">
    <property type="component" value="Chromosome"/>
</dbReference>
<keyword evidence="2" id="KW-0812">Transmembrane</keyword>
<evidence type="ECO:0000256" key="3">
    <source>
        <dbReference type="ARBA" id="ARBA00022729"/>
    </source>
</evidence>
<protein>
    <submittedName>
        <fullName evidence="8">Outer membrane protein/protective antigen OMA87</fullName>
    </submittedName>
</protein>
<dbReference type="OrthoDB" id="9776356at2"/>
<keyword evidence="5" id="KW-0998">Cell outer membrane</keyword>
<dbReference type="PANTHER" id="PTHR12815">
    <property type="entry name" value="SORTING AND ASSEMBLY MACHINERY SAMM50 PROTEIN FAMILY MEMBER"/>
    <property type="match status" value="1"/>
</dbReference>
<evidence type="ECO:0000256" key="5">
    <source>
        <dbReference type="ARBA" id="ARBA00023237"/>
    </source>
</evidence>
<evidence type="ECO:0000313" key="9">
    <source>
        <dbReference type="Proteomes" id="UP000010367"/>
    </source>
</evidence>
<evidence type="ECO:0000256" key="6">
    <source>
        <dbReference type="SAM" id="MobiDB-lite"/>
    </source>
</evidence>
<dbReference type="Gene3D" id="2.40.160.50">
    <property type="entry name" value="membrane protein fhac: a member of the omp85/tpsb transporter family"/>
    <property type="match status" value="1"/>
</dbReference>
<dbReference type="Pfam" id="PF01103">
    <property type="entry name" value="Omp85"/>
    <property type="match status" value="1"/>
</dbReference>
<feature type="domain" description="Bacterial surface antigen (D15)" evidence="7">
    <location>
        <begin position="223"/>
        <end position="546"/>
    </location>
</feature>
<dbReference type="EMBL" id="CP003607">
    <property type="protein sequence ID" value="AFY80128.1"/>
    <property type="molecule type" value="Genomic_DNA"/>
</dbReference>